<keyword evidence="3" id="KW-1185">Reference proteome</keyword>
<evidence type="ECO:0000313" key="2">
    <source>
        <dbReference type="EMBL" id="CAE8621721.1"/>
    </source>
</evidence>
<gene>
    <name evidence="2" type="ORF">PGLA1383_LOCUS39240</name>
</gene>
<dbReference type="EMBL" id="CAJNNV010027802">
    <property type="protein sequence ID" value="CAE8621721.1"/>
    <property type="molecule type" value="Genomic_DNA"/>
</dbReference>
<name>A0A813G9W9_POLGL</name>
<comment type="caution">
    <text evidence="2">The sequence shown here is derived from an EMBL/GenBank/DDBJ whole genome shotgun (WGS) entry which is preliminary data.</text>
</comment>
<evidence type="ECO:0000256" key="1">
    <source>
        <dbReference type="SAM" id="MobiDB-lite"/>
    </source>
</evidence>
<accession>A0A813G9W9</accession>
<feature type="region of interest" description="Disordered" evidence="1">
    <location>
        <begin position="279"/>
        <end position="302"/>
    </location>
</feature>
<organism evidence="2 3">
    <name type="scientific">Polarella glacialis</name>
    <name type="common">Dinoflagellate</name>
    <dbReference type="NCBI Taxonomy" id="89957"/>
    <lineage>
        <taxon>Eukaryota</taxon>
        <taxon>Sar</taxon>
        <taxon>Alveolata</taxon>
        <taxon>Dinophyceae</taxon>
        <taxon>Suessiales</taxon>
        <taxon>Suessiaceae</taxon>
        <taxon>Polarella</taxon>
    </lineage>
</organism>
<protein>
    <submittedName>
        <fullName evidence="2">Uncharacterized protein</fullName>
    </submittedName>
</protein>
<evidence type="ECO:0000313" key="3">
    <source>
        <dbReference type="Proteomes" id="UP000654075"/>
    </source>
</evidence>
<feature type="region of interest" description="Disordered" evidence="1">
    <location>
        <begin position="656"/>
        <end position="676"/>
    </location>
</feature>
<sequence length="676" mass="73077">MLHTLHVPHTSKAAHAVSPCNAVEVPTHSSVTGHTTMAWSASHFLSEVAALLRGNNDRDSSNHNNSSPLSRLAELQAPHSTKCQSLQLSASQLSRSSASSFVKLQGSFVKLQGSRPSGMQVRHESPCGINAATSRFASLWAESRTHKSFWAANSQCLSWQTTAPRCEEFFCLPPALAKSTSTSTTTSVTMGPIVGGQAVCHTSAQDLLGDAFGTNDSLFAASARRLCGSRRPCCRSHHPCQIPLTFPLALSFPKNCACEHAVIDEREFSFRMMPNDCNNNKNNTGNTSNTSNISSTTSTNNNSNNKIIMPGLDQLVSSLFMLETQLAATFRASIITRNPSCNQSLQARVCVRCAQQAQGHEWCVLQSVHSSVARQPPLQSQVTSFGAAWSNFSLQLACQANFPARPFRLHLPSVCQSSQSSWAVRKMFTAVASRALWKSRHPCLMRLEQTRAHALQQVEENLRVFVGVCRRCNKQKCGTKLFLHCKTDFGVDAALLDGDMAKPPAAASRQYSPKRPCSSSLTPSAADSCSEAGFQVARLCRSATAVVLPHWGCTMLHTLHVPHTSKAAHAVSPCNAVEIPTHLSVRKHTTMAWSASHFLSEVAALLQSSPSMKLAELKVPHSTKCQSLQPSASPLSRVSASRPCLLQGSFVKLKGSRPSGMQVRHESPCGINAATS</sequence>
<dbReference type="Proteomes" id="UP000654075">
    <property type="component" value="Unassembled WGS sequence"/>
</dbReference>
<proteinExistence type="predicted"/>
<dbReference type="AlphaFoldDB" id="A0A813G9W9"/>
<reference evidence="2" key="1">
    <citation type="submission" date="2021-02" db="EMBL/GenBank/DDBJ databases">
        <authorList>
            <person name="Dougan E. K."/>
            <person name="Rhodes N."/>
            <person name="Thang M."/>
            <person name="Chan C."/>
        </authorList>
    </citation>
    <scope>NUCLEOTIDE SEQUENCE</scope>
</reference>